<dbReference type="GO" id="GO:0042956">
    <property type="term" value="P:maltodextrin transmembrane transport"/>
    <property type="evidence" value="ECO:0007669"/>
    <property type="project" value="TreeGrafter"/>
</dbReference>
<gene>
    <name evidence="5" type="ORF">SAMN05444401_2480</name>
</gene>
<dbReference type="GO" id="GO:0055085">
    <property type="term" value="P:transmembrane transport"/>
    <property type="evidence" value="ECO:0007669"/>
    <property type="project" value="InterPro"/>
</dbReference>
<dbReference type="EMBL" id="FQZO01000003">
    <property type="protein sequence ID" value="SHJ20202.1"/>
    <property type="molecule type" value="Genomic_DNA"/>
</dbReference>
<evidence type="ECO:0000313" key="5">
    <source>
        <dbReference type="EMBL" id="SHJ20202.1"/>
    </source>
</evidence>
<keyword evidence="4" id="KW-0175">Coiled coil</keyword>
<evidence type="ECO:0000313" key="6">
    <source>
        <dbReference type="Proteomes" id="UP000184080"/>
    </source>
</evidence>
<keyword evidence="3" id="KW-0732">Signal</keyword>
<sequence>MKKSLSIIIATALAMSTLIGCSSGGSKSSDEGKKANKEKTVITMIQNKVEIQEQLEEAAKEYNKSQSEVEVKILGAAGDDLMKVLQSQFASTPEKAPTIFTVGSGSEFEKFFNYMIPLDSAKASKKIVKGQADDAMKDGKLYGLPVAIEGFGLIYNKEIFKEAGVKAEDIKSIDDLVKASEKLEKVKGVQHAIGFGKETYFKFMHPFNWPFALMKDYKGSIEKVKKGELKLKDIPEVKQYAQDLDKLKSHTNLAKDTYDDQVAGFAQGKFAIIHQGNWAQGIIDDYKVKFEYGMMPMPFNGNEGIAVGNTNYFRVNKHATKEQQDASINFLDWLLTEKAGQTYVTEKFKLIPAYEGFNTDKLNPLAQEVSKYSQEGKTVPWTFNLFPAGIDKDCSSQMEKYYAGQINSDQLLDEINKIWVNASK</sequence>
<evidence type="ECO:0000256" key="4">
    <source>
        <dbReference type="SAM" id="Coils"/>
    </source>
</evidence>
<comment type="similarity">
    <text evidence="1">Belongs to the bacterial solute-binding protein 1 family.</text>
</comment>
<dbReference type="PROSITE" id="PS51257">
    <property type="entry name" value="PROKAR_LIPOPROTEIN"/>
    <property type="match status" value="1"/>
</dbReference>
<evidence type="ECO:0000256" key="1">
    <source>
        <dbReference type="ARBA" id="ARBA00008520"/>
    </source>
</evidence>
<dbReference type="PANTHER" id="PTHR30061">
    <property type="entry name" value="MALTOSE-BINDING PERIPLASMIC PROTEIN"/>
    <property type="match status" value="1"/>
</dbReference>
<dbReference type="SUPFAM" id="SSF53850">
    <property type="entry name" value="Periplasmic binding protein-like II"/>
    <property type="match status" value="1"/>
</dbReference>
<feature type="coiled-coil region" evidence="4">
    <location>
        <begin position="41"/>
        <end position="72"/>
    </location>
</feature>
<dbReference type="GO" id="GO:0015768">
    <property type="term" value="P:maltose transport"/>
    <property type="evidence" value="ECO:0007669"/>
    <property type="project" value="TreeGrafter"/>
</dbReference>
<evidence type="ECO:0000256" key="3">
    <source>
        <dbReference type="ARBA" id="ARBA00022729"/>
    </source>
</evidence>
<organism evidence="5 6">
    <name type="scientific">Clostridium amylolyticum</name>
    <dbReference type="NCBI Taxonomy" id="1121298"/>
    <lineage>
        <taxon>Bacteria</taxon>
        <taxon>Bacillati</taxon>
        <taxon>Bacillota</taxon>
        <taxon>Clostridia</taxon>
        <taxon>Eubacteriales</taxon>
        <taxon>Clostridiaceae</taxon>
        <taxon>Clostridium</taxon>
    </lineage>
</organism>
<proteinExistence type="inferred from homology"/>
<dbReference type="STRING" id="1121298.SAMN05444401_2480"/>
<dbReference type="Gene3D" id="3.40.190.10">
    <property type="entry name" value="Periplasmic binding protein-like II"/>
    <property type="match status" value="2"/>
</dbReference>
<dbReference type="PANTHER" id="PTHR30061:SF50">
    <property type="entry name" value="MALTOSE_MALTODEXTRIN-BINDING PERIPLASMIC PROTEIN"/>
    <property type="match status" value="1"/>
</dbReference>
<dbReference type="AlphaFoldDB" id="A0A1M6HDA6"/>
<dbReference type="GO" id="GO:0055052">
    <property type="term" value="C:ATP-binding cassette (ABC) transporter complex, substrate-binding subunit-containing"/>
    <property type="evidence" value="ECO:0007669"/>
    <property type="project" value="TreeGrafter"/>
</dbReference>
<dbReference type="InterPro" id="IPR006061">
    <property type="entry name" value="SBP_1_CS"/>
</dbReference>
<accession>A0A1M6HDA6</accession>
<dbReference type="Proteomes" id="UP000184080">
    <property type="component" value="Unassembled WGS sequence"/>
</dbReference>
<name>A0A1M6HDA6_9CLOT</name>
<keyword evidence="2" id="KW-0813">Transport</keyword>
<dbReference type="OrthoDB" id="9763054at2"/>
<dbReference type="RefSeq" id="WP_073006934.1">
    <property type="nucleotide sequence ID" value="NZ_FQZO01000003.1"/>
</dbReference>
<evidence type="ECO:0000256" key="2">
    <source>
        <dbReference type="ARBA" id="ARBA00022448"/>
    </source>
</evidence>
<dbReference type="PROSITE" id="PS01037">
    <property type="entry name" value="SBP_BACTERIAL_1"/>
    <property type="match status" value="1"/>
</dbReference>
<reference evidence="5 6" key="1">
    <citation type="submission" date="2016-11" db="EMBL/GenBank/DDBJ databases">
        <authorList>
            <person name="Jaros S."/>
            <person name="Januszkiewicz K."/>
            <person name="Wedrychowicz H."/>
        </authorList>
    </citation>
    <scope>NUCLEOTIDE SEQUENCE [LARGE SCALE GENOMIC DNA]</scope>
    <source>
        <strain evidence="5 6">DSM 21864</strain>
    </source>
</reference>
<keyword evidence="6" id="KW-1185">Reference proteome</keyword>
<dbReference type="Pfam" id="PF13416">
    <property type="entry name" value="SBP_bac_8"/>
    <property type="match status" value="1"/>
</dbReference>
<dbReference type="InterPro" id="IPR006059">
    <property type="entry name" value="SBP"/>
</dbReference>
<dbReference type="GO" id="GO:1901982">
    <property type="term" value="F:maltose binding"/>
    <property type="evidence" value="ECO:0007669"/>
    <property type="project" value="TreeGrafter"/>
</dbReference>
<protein>
    <submittedName>
        <fullName evidence="5">Carbohydrate ABC transporter substrate-binding protein, CUT1 family</fullName>
    </submittedName>
</protein>